<feature type="chain" id="PRO_5044335369" evidence="4">
    <location>
        <begin position="24"/>
        <end position="177"/>
    </location>
</feature>
<reference evidence="7" key="1">
    <citation type="submission" date="2025-08" db="UniProtKB">
        <authorList>
            <consortium name="RefSeq"/>
        </authorList>
    </citation>
    <scope>IDENTIFICATION</scope>
</reference>
<feature type="domain" description="Pectinesterase inhibitor" evidence="5">
    <location>
        <begin position="20"/>
        <end position="172"/>
    </location>
</feature>
<dbReference type="InterPro" id="IPR006501">
    <property type="entry name" value="Pectinesterase_inhib_dom"/>
</dbReference>
<evidence type="ECO:0000259" key="5">
    <source>
        <dbReference type="SMART" id="SM00856"/>
    </source>
</evidence>
<keyword evidence="1 4" id="KW-0732">Signal</keyword>
<feature type="signal peptide" evidence="4">
    <location>
        <begin position="1"/>
        <end position="23"/>
    </location>
</feature>
<dbReference type="AlphaFoldDB" id="A0AB40D3K9"/>
<dbReference type="Gene3D" id="1.20.140.40">
    <property type="entry name" value="Invertase/pectin methylesterase inhibitor family protein"/>
    <property type="match status" value="1"/>
</dbReference>
<dbReference type="NCBIfam" id="TIGR01614">
    <property type="entry name" value="PME_inhib"/>
    <property type="match status" value="1"/>
</dbReference>
<comment type="similarity">
    <text evidence="3">Belongs to the PMEI family.</text>
</comment>
<evidence type="ECO:0000313" key="7">
    <source>
        <dbReference type="RefSeq" id="XP_039144828.1"/>
    </source>
</evidence>
<dbReference type="SUPFAM" id="SSF101148">
    <property type="entry name" value="Plant invertase/pectin methylesterase inhibitor"/>
    <property type="match status" value="1"/>
</dbReference>
<keyword evidence="2" id="KW-1015">Disulfide bond</keyword>
<dbReference type="InterPro" id="IPR035513">
    <property type="entry name" value="Invertase/methylesterase_inhib"/>
</dbReference>
<evidence type="ECO:0000256" key="1">
    <source>
        <dbReference type="ARBA" id="ARBA00022729"/>
    </source>
</evidence>
<proteinExistence type="inferred from homology"/>
<dbReference type="RefSeq" id="XP_039144828.1">
    <property type="nucleotide sequence ID" value="XM_039288894.1"/>
</dbReference>
<evidence type="ECO:0000256" key="2">
    <source>
        <dbReference type="ARBA" id="ARBA00023157"/>
    </source>
</evidence>
<keyword evidence="6" id="KW-1185">Reference proteome</keyword>
<dbReference type="Proteomes" id="UP001515500">
    <property type="component" value="Chromosome 18"/>
</dbReference>
<dbReference type="SMART" id="SM00856">
    <property type="entry name" value="PMEI"/>
    <property type="match status" value="1"/>
</dbReference>
<protein>
    <submittedName>
        <fullName evidence="7">Cell wall / vacuolar inhibitor of fructosidase 2-like</fullName>
    </submittedName>
</protein>
<dbReference type="GeneID" id="120282142"/>
<dbReference type="PANTHER" id="PTHR35357:SF8">
    <property type="entry name" value="OS01G0111000 PROTEIN"/>
    <property type="match status" value="1"/>
</dbReference>
<evidence type="ECO:0000313" key="6">
    <source>
        <dbReference type="Proteomes" id="UP001515500"/>
    </source>
</evidence>
<evidence type="ECO:0000256" key="3">
    <source>
        <dbReference type="ARBA" id="ARBA00038471"/>
    </source>
</evidence>
<dbReference type="GO" id="GO:0004857">
    <property type="term" value="F:enzyme inhibitor activity"/>
    <property type="evidence" value="ECO:0007669"/>
    <property type="project" value="InterPro"/>
</dbReference>
<accession>A0AB40D3K9</accession>
<dbReference type="PANTHER" id="PTHR35357">
    <property type="entry name" value="OS02G0537100 PROTEIN"/>
    <property type="match status" value="1"/>
</dbReference>
<name>A0AB40D3K9_DIOCR</name>
<evidence type="ECO:0000256" key="4">
    <source>
        <dbReference type="SAM" id="SignalP"/>
    </source>
</evidence>
<sequence length="177" mass="19209">MKVDYSIFATLLILLLTFAGAGATLEETCDKVTSPSSATNLTYDFCLTSLQPIQGSREVDIKGLAGITINLSIYNFTYTRNKLGDLKSKETKQPAIDALQKCIDRFNEGDAYLKMAQTSLGTLRFSDALSSVRSAAGSSVVCDNAFYQRGIQSPVSFDTQNGYLLCNLAAYLIQLVA</sequence>
<gene>
    <name evidence="7" type="primary">LOC120282142</name>
</gene>
<organism evidence="6 7">
    <name type="scientific">Dioscorea cayennensis subsp. rotundata</name>
    <name type="common">White Guinea yam</name>
    <name type="synonym">Dioscorea rotundata</name>
    <dbReference type="NCBI Taxonomy" id="55577"/>
    <lineage>
        <taxon>Eukaryota</taxon>
        <taxon>Viridiplantae</taxon>
        <taxon>Streptophyta</taxon>
        <taxon>Embryophyta</taxon>
        <taxon>Tracheophyta</taxon>
        <taxon>Spermatophyta</taxon>
        <taxon>Magnoliopsida</taxon>
        <taxon>Liliopsida</taxon>
        <taxon>Dioscoreales</taxon>
        <taxon>Dioscoreaceae</taxon>
        <taxon>Dioscorea</taxon>
    </lineage>
</organism>
<dbReference type="Pfam" id="PF04043">
    <property type="entry name" value="PMEI"/>
    <property type="match status" value="1"/>
</dbReference>